<evidence type="ECO:0000313" key="3">
    <source>
        <dbReference type="Proteomes" id="UP000018838"/>
    </source>
</evidence>
<dbReference type="Proteomes" id="UP000018838">
    <property type="component" value="Chromosome"/>
</dbReference>
<name>W0BG54_9GAMM</name>
<dbReference type="KEGG" id="lok:Loa_01867"/>
<dbReference type="HOGENOM" id="CLU_3218070_0_0_6"/>
<protein>
    <submittedName>
        <fullName evidence="2">Uncharacterized protein</fullName>
    </submittedName>
</protein>
<feature type="transmembrane region" description="Helical" evidence="1">
    <location>
        <begin position="21"/>
        <end position="38"/>
    </location>
</feature>
<organism evidence="2 3">
    <name type="scientific">Legionella oakridgensis ATCC 33761 = DSM 21215</name>
    <dbReference type="NCBI Taxonomy" id="1268635"/>
    <lineage>
        <taxon>Bacteria</taxon>
        <taxon>Pseudomonadati</taxon>
        <taxon>Pseudomonadota</taxon>
        <taxon>Gammaproteobacteria</taxon>
        <taxon>Legionellales</taxon>
        <taxon>Legionellaceae</taxon>
        <taxon>Legionella</taxon>
    </lineage>
</organism>
<evidence type="ECO:0000313" key="2">
    <source>
        <dbReference type="EMBL" id="AHE67414.1"/>
    </source>
</evidence>
<keyword evidence="1" id="KW-0472">Membrane</keyword>
<keyword evidence="1" id="KW-1133">Transmembrane helix</keyword>
<dbReference type="EMBL" id="CP004006">
    <property type="protein sequence ID" value="AHE67414.1"/>
    <property type="molecule type" value="Genomic_DNA"/>
</dbReference>
<proteinExistence type="predicted"/>
<dbReference type="AlphaFoldDB" id="W0BG54"/>
<sequence>MKILVDRYITLSQKPGFLRSLTTGFSLLIISFLSPIALDCTLLP</sequence>
<reference evidence="2 3" key="1">
    <citation type="journal article" date="2013" name="Int. J. Med. Microbiol.">
        <title>Legionella oakridgensis ATCC 33761 genome sequence and phenotypic characterization reveals its replication capacity in amoebae.</title>
        <authorList>
            <person name="Brzuszkiewicz E."/>
            <person name="Schulz T."/>
            <person name="Rydzewski K."/>
            <person name="Daniel R."/>
            <person name="Gillmaier N."/>
            <person name="Dittmann C."/>
            <person name="Holland G."/>
            <person name="Schunder E."/>
            <person name="Lautner M."/>
            <person name="Eisenreich W."/>
            <person name="Luck C."/>
            <person name="Heuner K."/>
        </authorList>
    </citation>
    <scope>NUCLEOTIDE SEQUENCE [LARGE SCALE GENOMIC DNA]</scope>
    <source>
        <strain>OR-10</strain>
        <strain evidence="3">ATCC 33761</strain>
    </source>
</reference>
<evidence type="ECO:0000256" key="1">
    <source>
        <dbReference type="SAM" id="Phobius"/>
    </source>
</evidence>
<keyword evidence="3" id="KW-1185">Reference proteome</keyword>
<dbReference type="PATRIC" id="fig|1268635.3.peg.1902"/>
<accession>W0BG54</accession>
<gene>
    <name evidence="2" type="ORF">Loa_01867</name>
</gene>
<keyword evidence="1" id="KW-0812">Transmembrane</keyword>
<dbReference type="RefSeq" id="WP_274544552.1">
    <property type="nucleotide sequence ID" value="NZ_CP004006.1"/>
</dbReference>